<evidence type="ECO:0000313" key="2">
    <source>
        <dbReference type="EMBL" id="MRY14843.1"/>
    </source>
</evidence>
<comment type="caution">
    <text evidence="2">The sequence shown here is derived from an EMBL/GenBank/DDBJ whole genome shotgun (WGS) entry which is preliminary data.</text>
</comment>
<feature type="domain" description="DUF4906" evidence="1">
    <location>
        <begin position="281"/>
        <end position="353"/>
    </location>
</feature>
<dbReference type="EMBL" id="WKLP01000076">
    <property type="protein sequence ID" value="MRY14843.1"/>
    <property type="molecule type" value="Genomic_DNA"/>
</dbReference>
<protein>
    <submittedName>
        <fullName evidence="2">DUF4906 domain-containing protein</fullName>
    </submittedName>
</protein>
<evidence type="ECO:0000259" key="1">
    <source>
        <dbReference type="Pfam" id="PF16249"/>
    </source>
</evidence>
<sequence length="800" mass="87930">MASIGQKLETKGVIMTLLSLVLISTGCEERIDSPAVNPSEGETVEVSMTIGLADEVDGYNLSASTKAFSQKKGAFNMELVPTETTRSTTSSKPDALYQLEIRQYDQGGNYLNGNGPQDQTIGKKLTVNLKTATDCQLVFVAWGKNSGKSLGTVALSKAQEISVDASVIQSIEDNDMSTMPYILHLKHVNITGSGANGIISNANGEDVRVLLKRLATRLTLNWEYPDNTDYSLKQILLESIPLNYNVIPKPDEKENDTYPSLLDQYTVIQLTADQIASKKYTRWIPANVRGTNNESNSALYRIKANAPTGSSYASFIAVHKTDPKKKLNYRLYLGGPAYTDFNLYGNTNYSYTISFKHQGLPVDDRRVTIIDPILASQSNSNLVPTANCFMIAPGGAFCFDPFKYQINGNDNNVNTTLKGWAGDEGGIASVKVIWQTKENGDLGDPVLGIVNSNDDHTNIVDLKMIGGGDLSSASPVTDVNQAYIYCRVAPNTTGGSGAIAAYNASGQILWSWHIWVTDYKPDPRGDVDVQTPVNKRKLKFEYNSSSYLPMMDRNLGAIAGYIDFPPNELEKSKTNGFYYQWSRKDPFIGSYSNTKISGISYTSIKKDAPTKGLLSLFEGDGITFHPTGLVKSRASYRDAYKDPGNMYKTGIESDYSWISSQTEEYKNAWGAGTTKGFHDPCPAGWRVANGDNYKPLLTGQTSGALYYPRLKNGTGVKDGGYVVYYGKEGKNTAYFYLAGYWELGGMTDINTGMHFWGGDAVDSNNNNRGKYIYSSPSAMWRFSGGNTRESLLLRCCQERE</sequence>
<proteinExistence type="predicted"/>
<dbReference type="Pfam" id="PF16249">
    <property type="entry name" value="DUF4906"/>
    <property type="match status" value="1"/>
</dbReference>
<reference evidence="2" key="1">
    <citation type="journal article" date="2019" name="Nat. Med.">
        <title>A library of human gut bacterial isolates paired with longitudinal multiomics data enables mechanistic microbiome research.</title>
        <authorList>
            <person name="Poyet M."/>
            <person name="Groussin M."/>
            <person name="Gibbons S.M."/>
            <person name="Avila-Pacheco J."/>
            <person name="Jiang X."/>
            <person name="Kearney S.M."/>
            <person name="Perrotta A.R."/>
            <person name="Berdy B."/>
            <person name="Zhao S."/>
            <person name="Lieberman T.D."/>
            <person name="Swanson P.K."/>
            <person name="Smith M."/>
            <person name="Roesemann S."/>
            <person name="Alexander J.E."/>
            <person name="Rich S.A."/>
            <person name="Livny J."/>
            <person name="Vlamakis H."/>
            <person name="Clish C."/>
            <person name="Bullock K."/>
            <person name="Deik A."/>
            <person name="Scott J."/>
            <person name="Pierce K.A."/>
            <person name="Xavier R.J."/>
            <person name="Alm E.J."/>
        </authorList>
    </citation>
    <scope>NUCLEOTIDE SEQUENCE</scope>
    <source>
        <strain evidence="2">BIOML-A4</strain>
    </source>
</reference>
<organism evidence="2">
    <name type="scientific">Parabacteroides goldsteinii</name>
    <dbReference type="NCBI Taxonomy" id="328812"/>
    <lineage>
        <taxon>Bacteria</taxon>
        <taxon>Pseudomonadati</taxon>
        <taxon>Bacteroidota</taxon>
        <taxon>Bacteroidia</taxon>
        <taxon>Bacteroidales</taxon>
        <taxon>Tannerellaceae</taxon>
        <taxon>Parabacteroides</taxon>
    </lineage>
</organism>
<accession>A0A6G1ZLJ8</accession>
<dbReference type="AlphaFoldDB" id="A0A6G1ZLJ8"/>
<dbReference type="RefSeq" id="WP_016212986.1">
    <property type="nucleotide sequence ID" value="NZ_CAJSYT010000009.1"/>
</dbReference>
<dbReference type="InterPro" id="IPR032594">
    <property type="entry name" value="DUF4906"/>
</dbReference>
<dbReference type="PROSITE" id="PS51257">
    <property type="entry name" value="PROKAR_LIPOPROTEIN"/>
    <property type="match status" value="1"/>
</dbReference>
<gene>
    <name evidence="2" type="ORF">GKE01_25850</name>
</gene>
<name>A0A6G1ZLJ8_9BACT</name>